<keyword evidence="2" id="KW-1185">Reference proteome</keyword>
<reference evidence="1 2" key="1">
    <citation type="submission" date="2019-06" db="EMBL/GenBank/DDBJ databases">
        <title>Sequencing the genomes of 1000 actinobacteria strains.</title>
        <authorList>
            <person name="Klenk H.-P."/>
        </authorList>
    </citation>
    <scope>NUCLEOTIDE SEQUENCE [LARGE SCALE GENOMIC DNA]</scope>
    <source>
        <strain evidence="1 2">DSM 45511</strain>
    </source>
</reference>
<evidence type="ECO:0000313" key="2">
    <source>
        <dbReference type="Proteomes" id="UP000319818"/>
    </source>
</evidence>
<sequence>MAVLFDAVVLRILILPSVLTLLGERSWWPRHPARAAAGAS</sequence>
<evidence type="ECO:0000313" key="1">
    <source>
        <dbReference type="EMBL" id="TQM44511.1"/>
    </source>
</evidence>
<evidence type="ECO:0008006" key="3">
    <source>
        <dbReference type="Google" id="ProtNLM"/>
    </source>
</evidence>
<name>A0A543GEK0_9PSEU</name>
<protein>
    <recommendedName>
        <fullName evidence="3">MMPL family protein</fullName>
    </recommendedName>
</protein>
<dbReference type="Proteomes" id="UP000319818">
    <property type="component" value="Unassembled WGS sequence"/>
</dbReference>
<gene>
    <name evidence="1" type="ORF">FB388_1880</name>
</gene>
<proteinExistence type="predicted"/>
<dbReference type="EMBL" id="VFPH01000001">
    <property type="protein sequence ID" value="TQM44511.1"/>
    <property type="molecule type" value="Genomic_DNA"/>
</dbReference>
<organism evidence="1 2">
    <name type="scientific">Pseudonocardia cypriaca</name>
    <dbReference type="NCBI Taxonomy" id="882449"/>
    <lineage>
        <taxon>Bacteria</taxon>
        <taxon>Bacillati</taxon>
        <taxon>Actinomycetota</taxon>
        <taxon>Actinomycetes</taxon>
        <taxon>Pseudonocardiales</taxon>
        <taxon>Pseudonocardiaceae</taxon>
        <taxon>Pseudonocardia</taxon>
    </lineage>
</organism>
<dbReference type="AlphaFoldDB" id="A0A543GEK0"/>
<accession>A0A543GEK0</accession>
<comment type="caution">
    <text evidence="1">The sequence shown here is derived from an EMBL/GenBank/DDBJ whole genome shotgun (WGS) entry which is preliminary data.</text>
</comment>